<proteinExistence type="predicted"/>
<evidence type="ECO:0000313" key="3">
    <source>
        <dbReference type="EMBL" id="CAE0113265.1"/>
    </source>
</evidence>
<protein>
    <submittedName>
        <fullName evidence="3">Uncharacterized protein</fullName>
    </submittedName>
</protein>
<sequence>MRGEVQVTIGLVAAAAVGTAYVLIHERRRKLKAERKRLAAASGGSSSGSDSTGLTRERLIAILDESATAAYQLIEQTRKMVHVKHEQSGISLEEAVDELQRDFQSAMEAVLGAIRMKHGVTEQQMTAAMVANGDDPTTAAAIACLREAMSGKAPANYGQNVAEQAKRPLRRGKSKQRKG</sequence>
<evidence type="ECO:0000256" key="2">
    <source>
        <dbReference type="SAM" id="Phobius"/>
    </source>
</evidence>
<organism evidence="3">
    <name type="scientific">Haptolina ericina</name>
    <dbReference type="NCBI Taxonomy" id="156174"/>
    <lineage>
        <taxon>Eukaryota</taxon>
        <taxon>Haptista</taxon>
        <taxon>Haptophyta</taxon>
        <taxon>Prymnesiophyceae</taxon>
        <taxon>Prymnesiales</taxon>
        <taxon>Prymnesiaceae</taxon>
        <taxon>Haptolina</taxon>
    </lineage>
</organism>
<accession>A0A7S3ARX5</accession>
<keyword evidence="2" id="KW-0472">Membrane</keyword>
<evidence type="ECO:0000256" key="1">
    <source>
        <dbReference type="SAM" id="MobiDB-lite"/>
    </source>
</evidence>
<dbReference type="AlphaFoldDB" id="A0A7S3ARX5"/>
<dbReference type="EMBL" id="HBHX01024998">
    <property type="protein sequence ID" value="CAE0113265.1"/>
    <property type="molecule type" value="Transcribed_RNA"/>
</dbReference>
<reference evidence="3" key="1">
    <citation type="submission" date="2021-01" db="EMBL/GenBank/DDBJ databases">
        <authorList>
            <person name="Corre E."/>
            <person name="Pelletier E."/>
            <person name="Niang G."/>
            <person name="Scheremetjew M."/>
            <person name="Finn R."/>
            <person name="Kale V."/>
            <person name="Holt S."/>
            <person name="Cochrane G."/>
            <person name="Meng A."/>
            <person name="Brown T."/>
            <person name="Cohen L."/>
        </authorList>
    </citation>
    <scope>NUCLEOTIDE SEQUENCE</scope>
    <source>
        <strain evidence="3">CCMP281</strain>
    </source>
</reference>
<keyword evidence="2" id="KW-0812">Transmembrane</keyword>
<keyword evidence="2" id="KW-1133">Transmembrane helix</keyword>
<name>A0A7S3ARX5_9EUKA</name>
<feature type="compositionally biased region" description="Basic residues" evidence="1">
    <location>
        <begin position="167"/>
        <end position="179"/>
    </location>
</feature>
<feature type="transmembrane region" description="Helical" evidence="2">
    <location>
        <begin position="6"/>
        <end position="24"/>
    </location>
</feature>
<gene>
    <name evidence="3" type="ORF">HERI1096_LOCUS13925</name>
</gene>
<feature type="region of interest" description="Disordered" evidence="1">
    <location>
        <begin position="153"/>
        <end position="179"/>
    </location>
</feature>